<dbReference type="InterPro" id="IPR004434">
    <property type="entry name" value="Isocitrate_DH_NAD"/>
</dbReference>
<comment type="caution">
    <text evidence="11">The sequence shown here is derived from an EMBL/GenBank/DDBJ whole genome shotgun (WGS) entry which is preliminary data.</text>
</comment>
<keyword evidence="7" id="KW-0560">Oxidoreductase</keyword>
<dbReference type="GO" id="GO:0006102">
    <property type="term" value="P:isocitrate metabolic process"/>
    <property type="evidence" value="ECO:0007669"/>
    <property type="project" value="UniProtKB-ARBA"/>
</dbReference>
<keyword evidence="4" id="KW-0479">Metal-binding</keyword>
<comment type="similarity">
    <text evidence="3">Belongs to the isocitrate and isopropylmalate dehydrogenases family.</text>
</comment>
<evidence type="ECO:0000256" key="8">
    <source>
        <dbReference type="ARBA" id="ARBA00023027"/>
    </source>
</evidence>
<feature type="compositionally biased region" description="Polar residues" evidence="9">
    <location>
        <begin position="50"/>
        <end position="67"/>
    </location>
</feature>
<organism evidence="11 12">
    <name type="scientific">Buddleja alternifolia</name>
    <dbReference type="NCBI Taxonomy" id="168488"/>
    <lineage>
        <taxon>Eukaryota</taxon>
        <taxon>Viridiplantae</taxon>
        <taxon>Streptophyta</taxon>
        <taxon>Embryophyta</taxon>
        <taxon>Tracheophyta</taxon>
        <taxon>Spermatophyta</taxon>
        <taxon>Magnoliopsida</taxon>
        <taxon>eudicotyledons</taxon>
        <taxon>Gunneridae</taxon>
        <taxon>Pentapetalae</taxon>
        <taxon>asterids</taxon>
        <taxon>lamiids</taxon>
        <taxon>Lamiales</taxon>
        <taxon>Scrophulariaceae</taxon>
        <taxon>Buddlejeae</taxon>
        <taxon>Buddleja</taxon>
    </lineage>
</organism>
<dbReference type="PROSITE" id="PS00470">
    <property type="entry name" value="IDH_IMDH"/>
    <property type="match status" value="1"/>
</dbReference>
<dbReference type="GO" id="GO:0005739">
    <property type="term" value="C:mitochondrion"/>
    <property type="evidence" value="ECO:0007669"/>
    <property type="project" value="TreeGrafter"/>
</dbReference>
<comment type="cofactor">
    <cofactor evidence="2">
        <name>Mg(2+)</name>
        <dbReference type="ChEBI" id="CHEBI:18420"/>
    </cofactor>
</comment>
<dbReference type="GO" id="GO:0000287">
    <property type="term" value="F:magnesium ion binding"/>
    <property type="evidence" value="ECO:0007669"/>
    <property type="project" value="InterPro"/>
</dbReference>
<dbReference type="AlphaFoldDB" id="A0AAV6X7Z6"/>
<dbReference type="NCBIfam" id="TIGR00175">
    <property type="entry name" value="mito_nad_idh"/>
    <property type="match status" value="1"/>
</dbReference>
<comment type="cofactor">
    <cofactor evidence="1">
        <name>Mn(2+)</name>
        <dbReference type="ChEBI" id="CHEBI:29035"/>
    </cofactor>
</comment>
<evidence type="ECO:0000313" key="12">
    <source>
        <dbReference type="Proteomes" id="UP000826271"/>
    </source>
</evidence>
<dbReference type="Gene3D" id="3.40.718.10">
    <property type="entry name" value="Isopropylmalate Dehydrogenase"/>
    <property type="match status" value="1"/>
</dbReference>
<feature type="region of interest" description="Disordered" evidence="9">
    <location>
        <begin position="39"/>
        <end position="67"/>
    </location>
</feature>
<feature type="domain" description="Isopropylmalate dehydrogenase-like" evidence="10">
    <location>
        <begin position="301"/>
        <end position="626"/>
    </location>
</feature>
<evidence type="ECO:0000256" key="6">
    <source>
        <dbReference type="ARBA" id="ARBA00022946"/>
    </source>
</evidence>
<dbReference type="Proteomes" id="UP000826271">
    <property type="component" value="Unassembled WGS sequence"/>
</dbReference>
<evidence type="ECO:0000256" key="4">
    <source>
        <dbReference type="ARBA" id="ARBA00022723"/>
    </source>
</evidence>
<keyword evidence="5" id="KW-0460">Magnesium</keyword>
<dbReference type="PANTHER" id="PTHR11835">
    <property type="entry name" value="DECARBOXYLATING DEHYDROGENASES-ISOCITRATE, ISOPROPYLMALATE, TARTRATE"/>
    <property type="match status" value="1"/>
</dbReference>
<evidence type="ECO:0000259" key="10">
    <source>
        <dbReference type="SMART" id="SM01329"/>
    </source>
</evidence>
<dbReference type="FunFam" id="3.40.718.10:FF:000003">
    <property type="entry name" value="Isocitrate dehydrogenase [NAD] subunit, mitochondrial"/>
    <property type="match status" value="1"/>
</dbReference>
<reference evidence="11" key="1">
    <citation type="submission" date="2019-10" db="EMBL/GenBank/DDBJ databases">
        <authorList>
            <person name="Zhang R."/>
            <person name="Pan Y."/>
            <person name="Wang J."/>
            <person name="Ma R."/>
            <person name="Yu S."/>
        </authorList>
    </citation>
    <scope>NUCLEOTIDE SEQUENCE</scope>
    <source>
        <strain evidence="11">LA-IB0</strain>
        <tissue evidence="11">Leaf</tissue>
    </source>
</reference>
<protein>
    <recommendedName>
        <fullName evidence="10">Isopropylmalate dehydrogenase-like domain-containing protein</fullName>
    </recommendedName>
</protein>
<evidence type="ECO:0000256" key="7">
    <source>
        <dbReference type="ARBA" id="ARBA00023002"/>
    </source>
</evidence>
<dbReference type="InterPro" id="IPR024084">
    <property type="entry name" value="IsoPropMal-DH-like_dom"/>
</dbReference>
<proteinExistence type="inferred from homology"/>
<dbReference type="SUPFAM" id="SSF53659">
    <property type="entry name" value="Isocitrate/Isopropylmalate dehydrogenase-like"/>
    <property type="match status" value="1"/>
</dbReference>
<accession>A0AAV6X7Z6</accession>
<dbReference type="Pfam" id="PF00180">
    <property type="entry name" value="Iso_dh"/>
    <property type="match status" value="1"/>
</dbReference>
<evidence type="ECO:0000256" key="9">
    <source>
        <dbReference type="SAM" id="MobiDB-lite"/>
    </source>
</evidence>
<sequence length="630" mass="69277">MDVPDDEVASQIPSGQVNDMLMQTGLWSLNDNDFQVGSSLRNSHAPHHFSNPSCSSNMVSPPISSQNLTHSVVPTKVQEITVIHHSKSHAPRVVVHGRHGVVELNENDSQNTNAPMFGVPSSPTRELLSTRIQGSPMLFNIPIQVSLTPPRGSTSLKAGKKISKNTKKSPSISIDRKVLHLTDIPIEELTNPIRGLHASLSGDEYCLALTILWWLWYNRNQQVMHNKCFTSESLVLAATSFKAAYLENTQTAHNRKLQMASRIARRIVRSSVNGIFSSSTNPSLFGRRFSSATAQESNLIRATLFPGDGIGPEIADSVKKVFNVADVPIEWEEHFVGTEVDPRTQSFLTWESLESVRRNKVGLKGPMATPIGKGHRSLNLTLRKELNLYANVRPCYSLPGYKTKYDDVDLITIRENTEGEYSGLEHQVVRGVVESLKIITRQASLRVAEYAFHYAKTHGRERVSAIHKANIMQKTDGLFLKCCREVAEKYPEITYEEVVIDNCCMMLVKNPSLFDVLVMPNLYGDIISDLCAGLIGGLGLTPSCNIGEGGIALAEAVHGSAPDIAGKNLANPTALLLSAVTMLRHLDLHDKADKIQDAVLKTIAEGKYRTGDLGGNSTTTDFTKAICDHL</sequence>
<keyword evidence="8" id="KW-0520">NAD</keyword>
<evidence type="ECO:0000256" key="5">
    <source>
        <dbReference type="ARBA" id="ARBA00022842"/>
    </source>
</evidence>
<name>A0AAV6X7Z6_9LAMI</name>
<dbReference type="EMBL" id="WHWC01000009">
    <property type="protein sequence ID" value="KAG8376552.1"/>
    <property type="molecule type" value="Genomic_DNA"/>
</dbReference>
<dbReference type="SMART" id="SM01329">
    <property type="entry name" value="Iso_dh"/>
    <property type="match status" value="1"/>
</dbReference>
<dbReference type="GO" id="GO:0006099">
    <property type="term" value="P:tricarboxylic acid cycle"/>
    <property type="evidence" value="ECO:0007669"/>
    <property type="project" value="InterPro"/>
</dbReference>
<gene>
    <name evidence="11" type="ORF">BUALT_Bualt09G0075300</name>
</gene>
<dbReference type="InterPro" id="IPR019818">
    <property type="entry name" value="IsoCit/isopropylmalate_DH_CS"/>
</dbReference>
<evidence type="ECO:0000256" key="2">
    <source>
        <dbReference type="ARBA" id="ARBA00001946"/>
    </source>
</evidence>
<keyword evidence="6" id="KW-0809">Transit peptide</keyword>
<keyword evidence="12" id="KW-1185">Reference proteome</keyword>
<evidence type="ECO:0000256" key="1">
    <source>
        <dbReference type="ARBA" id="ARBA00001936"/>
    </source>
</evidence>
<dbReference type="GO" id="GO:0004449">
    <property type="term" value="F:isocitrate dehydrogenase (NAD+) activity"/>
    <property type="evidence" value="ECO:0007669"/>
    <property type="project" value="TreeGrafter"/>
</dbReference>
<dbReference type="PANTHER" id="PTHR11835:SF34">
    <property type="entry name" value="ISOCITRATE DEHYDROGENASE [NAD] SUBUNIT ALPHA, MITOCHONDRIAL"/>
    <property type="match status" value="1"/>
</dbReference>
<evidence type="ECO:0000256" key="3">
    <source>
        <dbReference type="ARBA" id="ARBA00007769"/>
    </source>
</evidence>
<dbReference type="GO" id="GO:0051287">
    <property type="term" value="F:NAD binding"/>
    <property type="evidence" value="ECO:0007669"/>
    <property type="project" value="InterPro"/>
</dbReference>
<evidence type="ECO:0000313" key="11">
    <source>
        <dbReference type="EMBL" id="KAG8376552.1"/>
    </source>
</evidence>